<dbReference type="InterPro" id="IPR004474">
    <property type="entry name" value="LytR_CpsA_psr"/>
</dbReference>
<dbReference type="Gene3D" id="3.40.630.190">
    <property type="entry name" value="LCP protein"/>
    <property type="match status" value="1"/>
</dbReference>
<dbReference type="NCBIfam" id="TIGR00350">
    <property type="entry name" value="lytR_cpsA_psr"/>
    <property type="match status" value="1"/>
</dbReference>
<sequence>MAGSGRRFGLAAGMALTLGSALVWGLAHLATRRRAAGLTLLAAEALLGLLALLVTAGDRGWLLVLAVQSGWLTGLTTALLALGLGWAGLIVRSWYLVRPADLSRFGRAFGTVVVTALALLVVAPMAYGARLAYVSRGVIASVFDQSPPDGAADDPWEGTKRVNILLLGADAAPGRPGVRTDSMTVATIHVRTGRTVLFGLPRNLMRVPMPAGPARDRFPYGFTGDGPQTPGILNEVFQYAEDHPEIVPHTPAGLRGPSLLKRTVSGILGLPVHYYAMVDMKGFAELIDAMGGVRITVKEPIVYGRDSEGYIPAGTRRLSGEAALWFGRSRTDSDDYARMARQKCLLNAVARQADPATLIRGFDRLARAARRAVATDIPQRLLPALIELAGRVRESNITSLQFVPPLIDTAYPDYDLIKRTVRQTLATERRAGAAGAHPGSGGPSPSPTGGVSLDAVCE</sequence>
<comment type="caution">
    <text evidence="5">The sequence shown here is derived from an EMBL/GenBank/DDBJ whole genome shotgun (WGS) entry which is preliminary data.</text>
</comment>
<comment type="similarity">
    <text evidence="1">Belongs to the LytR/CpsA/Psr (LCP) family.</text>
</comment>
<evidence type="ECO:0000256" key="1">
    <source>
        <dbReference type="ARBA" id="ARBA00006068"/>
    </source>
</evidence>
<dbReference type="RefSeq" id="WP_246517691.1">
    <property type="nucleotide sequence ID" value="NZ_BAABIX010000051.1"/>
</dbReference>
<reference evidence="5 6" key="1">
    <citation type="submission" date="2020-08" db="EMBL/GenBank/DDBJ databases">
        <title>Genomic Encyclopedia of Type Strains, Phase IV (KMG-IV): sequencing the most valuable type-strain genomes for metagenomic binning, comparative biology and taxonomic classification.</title>
        <authorList>
            <person name="Goeker M."/>
        </authorList>
    </citation>
    <scope>NUCLEOTIDE SEQUENCE [LARGE SCALE GENOMIC DNA]</scope>
    <source>
        <strain evidence="5 6">DSM 45615</strain>
    </source>
</reference>
<feature type="transmembrane region" description="Helical" evidence="3">
    <location>
        <begin position="35"/>
        <end position="54"/>
    </location>
</feature>
<evidence type="ECO:0000256" key="3">
    <source>
        <dbReference type="SAM" id="Phobius"/>
    </source>
</evidence>
<keyword evidence="6" id="KW-1185">Reference proteome</keyword>
<dbReference type="AlphaFoldDB" id="A0A840NT03"/>
<evidence type="ECO:0000259" key="4">
    <source>
        <dbReference type="Pfam" id="PF03816"/>
    </source>
</evidence>
<dbReference type="PANTHER" id="PTHR33392">
    <property type="entry name" value="POLYISOPRENYL-TEICHOIC ACID--PEPTIDOGLYCAN TEICHOIC ACID TRANSFERASE TAGU"/>
    <property type="match status" value="1"/>
</dbReference>
<evidence type="ECO:0000313" key="6">
    <source>
        <dbReference type="Proteomes" id="UP000578449"/>
    </source>
</evidence>
<evidence type="ECO:0000256" key="2">
    <source>
        <dbReference type="SAM" id="MobiDB-lite"/>
    </source>
</evidence>
<organism evidence="5 6">
    <name type="scientific">Thermocatellispora tengchongensis</name>
    <dbReference type="NCBI Taxonomy" id="1073253"/>
    <lineage>
        <taxon>Bacteria</taxon>
        <taxon>Bacillati</taxon>
        <taxon>Actinomycetota</taxon>
        <taxon>Actinomycetes</taxon>
        <taxon>Streptosporangiales</taxon>
        <taxon>Streptosporangiaceae</taxon>
        <taxon>Thermocatellispora</taxon>
    </lineage>
</organism>
<dbReference type="Pfam" id="PF03816">
    <property type="entry name" value="LytR_cpsA_psr"/>
    <property type="match status" value="1"/>
</dbReference>
<feature type="region of interest" description="Disordered" evidence="2">
    <location>
        <begin position="429"/>
        <end position="458"/>
    </location>
</feature>
<dbReference type="PANTHER" id="PTHR33392:SF6">
    <property type="entry name" value="POLYISOPRENYL-TEICHOIC ACID--PEPTIDOGLYCAN TEICHOIC ACID TRANSFERASE TAGU"/>
    <property type="match status" value="1"/>
</dbReference>
<name>A0A840NT03_9ACTN</name>
<accession>A0A840NT03</accession>
<dbReference type="Proteomes" id="UP000578449">
    <property type="component" value="Unassembled WGS sequence"/>
</dbReference>
<keyword evidence="3" id="KW-0812">Transmembrane</keyword>
<proteinExistence type="inferred from homology"/>
<protein>
    <submittedName>
        <fullName evidence="5">LCP family protein required for cell wall assembly</fullName>
    </submittedName>
</protein>
<feature type="transmembrane region" description="Helical" evidence="3">
    <location>
        <begin position="61"/>
        <end position="88"/>
    </location>
</feature>
<keyword evidence="3" id="KW-1133">Transmembrane helix</keyword>
<dbReference type="EMBL" id="JACHGN010000001">
    <property type="protein sequence ID" value="MBB5130382.1"/>
    <property type="molecule type" value="Genomic_DNA"/>
</dbReference>
<evidence type="ECO:0000313" key="5">
    <source>
        <dbReference type="EMBL" id="MBB5130382.1"/>
    </source>
</evidence>
<feature type="domain" description="Cell envelope-related transcriptional attenuator" evidence="4">
    <location>
        <begin position="179"/>
        <end position="353"/>
    </location>
</feature>
<keyword evidence="3" id="KW-0472">Membrane</keyword>
<dbReference type="InterPro" id="IPR050922">
    <property type="entry name" value="LytR/CpsA/Psr_CW_biosynth"/>
</dbReference>
<gene>
    <name evidence="5" type="ORF">HNP84_000070</name>
</gene>
<feature type="transmembrane region" description="Helical" evidence="3">
    <location>
        <begin position="108"/>
        <end position="127"/>
    </location>
</feature>